<dbReference type="PANTHER" id="PTHR12001">
    <property type="entry name" value="GERANYLGERANYL PYROPHOSPHATE SYNTHASE"/>
    <property type="match status" value="1"/>
</dbReference>
<dbReference type="GO" id="GO:0046872">
    <property type="term" value="F:metal ion binding"/>
    <property type="evidence" value="ECO:0007669"/>
    <property type="project" value="UniProtKB-KW"/>
</dbReference>
<dbReference type="GO" id="GO:0004659">
    <property type="term" value="F:prenyltransferase activity"/>
    <property type="evidence" value="ECO:0007669"/>
    <property type="project" value="InterPro"/>
</dbReference>
<dbReference type="PANTHER" id="PTHR12001:SF85">
    <property type="entry name" value="SHORT CHAIN ISOPRENYL DIPHOSPHATE SYNTHASE"/>
    <property type="match status" value="1"/>
</dbReference>
<evidence type="ECO:0000256" key="2">
    <source>
        <dbReference type="ARBA" id="ARBA00005128"/>
    </source>
</evidence>
<evidence type="ECO:0000313" key="8">
    <source>
        <dbReference type="EMBL" id="BCO37886.1"/>
    </source>
</evidence>
<dbReference type="PROSITE" id="PS00444">
    <property type="entry name" value="POLYPRENYL_SYNTHASE_2"/>
    <property type="match status" value="1"/>
</dbReference>
<comment type="cofactor">
    <cofactor evidence="1">
        <name>Mg(2+)</name>
        <dbReference type="ChEBI" id="CHEBI:18420"/>
    </cofactor>
</comment>
<dbReference type="InterPro" id="IPR008949">
    <property type="entry name" value="Isoprenoid_synthase_dom_sf"/>
</dbReference>
<organism evidence="8 9">
    <name type="scientific">Mycobacterium heckeshornense</name>
    <dbReference type="NCBI Taxonomy" id="110505"/>
    <lineage>
        <taxon>Bacteria</taxon>
        <taxon>Bacillati</taxon>
        <taxon>Actinomycetota</taxon>
        <taxon>Actinomycetes</taxon>
        <taxon>Mycobacteriales</taxon>
        <taxon>Mycobacteriaceae</taxon>
        <taxon>Mycobacterium</taxon>
    </lineage>
</organism>
<protein>
    <submittedName>
        <fullName evidence="8">Polyprenyl synthetase</fullName>
    </submittedName>
</protein>
<name>A0A7R7TYR6_9MYCO</name>
<evidence type="ECO:0000256" key="5">
    <source>
        <dbReference type="ARBA" id="ARBA00022723"/>
    </source>
</evidence>
<comment type="similarity">
    <text evidence="3 7">Belongs to the FPP/GGPP synthase family.</text>
</comment>
<evidence type="ECO:0000256" key="6">
    <source>
        <dbReference type="ARBA" id="ARBA00022842"/>
    </source>
</evidence>
<dbReference type="SFLD" id="SFLDS00005">
    <property type="entry name" value="Isoprenoid_Synthase_Type_I"/>
    <property type="match status" value="1"/>
</dbReference>
<gene>
    <name evidence="8" type="ORF">MHEC_43190</name>
</gene>
<accession>A0A7R7TYR6</accession>
<keyword evidence="4 7" id="KW-0808">Transferase</keyword>
<evidence type="ECO:0000256" key="4">
    <source>
        <dbReference type="ARBA" id="ARBA00022679"/>
    </source>
</evidence>
<dbReference type="EMBL" id="AP024237">
    <property type="protein sequence ID" value="BCO37886.1"/>
    <property type="molecule type" value="Genomic_DNA"/>
</dbReference>
<dbReference type="Pfam" id="PF00348">
    <property type="entry name" value="polyprenyl_synt"/>
    <property type="match status" value="1"/>
</dbReference>
<reference evidence="8 9" key="1">
    <citation type="submission" date="2020-12" db="EMBL/GenBank/DDBJ databases">
        <title>Complete genome sequence of Mycobacterium heckeshornense JCM 15655T, closely related to a pathogenic non-tuberculous mycobacterial species Mycobacterium xenopi.</title>
        <authorList>
            <person name="Yoshida M."/>
            <person name="Fukano H."/>
            <person name="Asakura T."/>
            <person name="Suzuki M."/>
            <person name="Hoshino Y."/>
        </authorList>
    </citation>
    <scope>NUCLEOTIDE SEQUENCE [LARGE SCALE GENOMIC DNA]</scope>
    <source>
        <strain evidence="8 9">JCM 15655</strain>
    </source>
</reference>
<proteinExistence type="inferred from homology"/>
<evidence type="ECO:0000256" key="1">
    <source>
        <dbReference type="ARBA" id="ARBA00001946"/>
    </source>
</evidence>
<keyword evidence="5" id="KW-0479">Metal-binding</keyword>
<dbReference type="CDD" id="cd00685">
    <property type="entry name" value="Trans_IPPS_HT"/>
    <property type="match status" value="1"/>
</dbReference>
<dbReference type="AlphaFoldDB" id="A0A7R7TYR6"/>
<keyword evidence="6" id="KW-0460">Magnesium</keyword>
<sequence length="374" mass="39831">MNTVDERMLALPTLGCAHSDGHAGFETWRAGVRDTVLASVAGFVATRCAVDLRGPGADIAAGIVQGFFDGGKCVRSTFALLGWLCGADADAAALRAAASFELLHAFALLQDDVMDDSPVRRGRASAHVQFARWHRDRGLSGSSRRFGESAAMLLGDLCLVWAEQMLRGSGLALDALDRAWPRYDTMRTELAVGQLGDIVNDAASLPSLVEVLDVARRKSGNYTVRWPLEIGAVLAGCDDDVLTLLSGYGEAVGEAFQMRDDLLGIYGSPRVTGKPAGADLLERKATTVVAAAYQLADNGLRRRLSELMGSDELDQSGVDQWRTLIAATGAVELIEQMIAERVAAALELLGSDRIDHSVRDALANMAVACSQRAA</sequence>
<dbReference type="Proteomes" id="UP000595446">
    <property type="component" value="Chromosome"/>
</dbReference>
<dbReference type="InterPro" id="IPR033749">
    <property type="entry name" value="Polyprenyl_synt_CS"/>
</dbReference>
<comment type="pathway">
    <text evidence="2">Isoprenoid biosynthesis.</text>
</comment>
<dbReference type="Gene3D" id="1.10.600.10">
    <property type="entry name" value="Farnesyl Diphosphate Synthase"/>
    <property type="match status" value="1"/>
</dbReference>
<evidence type="ECO:0000313" key="9">
    <source>
        <dbReference type="Proteomes" id="UP000595446"/>
    </source>
</evidence>
<keyword evidence="9" id="KW-1185">Reference proteome</keyword>
<evidence type="ECO:0000256" key="3">
    <source>
        <dbReference type="ARBA" id="ARBA00006706"/>
    </source>
</evidence>
<evidence type="ECO:0000256" key="7">
    <source>
        <dbReference type="RuleBase" id="RU004466"/>
    </source>
</evidence>
<dbReference type="SUPFAM" id="SSF48576">
    <property type="entry name" value="Terpenoid synthases"/>
    <property type="match status" value="1"/>
</dbReference>
<dbReference type="GO" id="GO:0008299">
    <property type="term" value="P:isoprenoid biosynthetic process"/>
    <property type="evidence" value="ECO:0007669"/>
    <property type="project" value="InterPro"/>
</dbReference>
<dbReference type="InterPro" id="IPR000092">
    <property type="entry name" value="Polyprenyl_synt"/>
</dbReference>
<dbReference type="PROSITE" id="PS00723">
    <property type="entry name" value="POLYPRENYL_SYNTHASE_1"/>
    <property type="match status" value="1"/>
</dbReference>